<keyword evidence="1" id="KW-1133">Transmembrane helix</keyword>
<dbReference type="InterPro" id="IPR007165">
    <property type="entry name" value="Phage_holin_4_2"/>
</dbReference>
<comment type="caution">
    <text evidence="2">The sequence shown here is derived from an EMBL/GenBank/DDBJ whole genome shotgun (WGS) entry which is preliminary data.</text>
</comment>
<accession>A0A0G1XXK9</accession>
<dbReference type="PANTHER" id="PTHR37309:SF1">
    <property type="entry name" value="SLR0284 PROTEIN"/>
    <property type="match status" value="1"/>
</dbReference>
<feature type="transmembrane region" description="Helical" evidence="1">
    <location>
        <begin position="59"/>
        <end position="80"/>
    </location>
</feature>
<gene>
    <name evidence="2" type="ORF">UY83_C0003G0005</name>
</gene>
<dbReference type="AlphaFoldDB" id="A0A0G1XXK9"/>
<evidence type="ECO:0000313" key="3">
    <source>
        <dbReference type="Proteomes" id="UP000034740"/>
    </source>
</evidence>
<feature type="transmembrane region" description="Helical" evidence="1">
    <location>
        <begin position="86"/>
        <end position="108"/>
    </location>
</feature>
<evidence type="ECO:0008006" key="4">
    <source>
        <dbReference type="Google" id="ProtNLM"/>
    </source>
</evidence>
<reference evidence="2 3" key="1">
    <citation type="journal article" date="2015" name="Nature">
        <title>rRNA introns, odd ribosomes, and small enigmatic genomes across a large radiation of phyla.</title>
        <authorList>
            <person name="Brown C.T."/>
            <person name="Hug L.A."/>
            <person name="Thomas B.C."/>
            <person name="Sharon I."/>
            <person name="Castelle C.J."/>
            <person name="Singh A."/>
            <person name="Wilkins M.J."/>
            <person name="Williams K.H."/>
            <person name="Banfield J.F."/>
        </authorList>
    </citation>
    <scope>NUCLEOTIDE SEQUENCE [LARGE SCALE GENOMIC DNA]</scope>
</reference>
<proteinExistence type="predicted"/>
<organism evidence="2 3">
    <name type="scientific">Candidatus Adlerbacteria bacterium GW2011_GWA1_54_10</name>
    <dbReference type="NCBI Taxonomy" id="1618605"/>
    <lineage>
        <taxon>Bacteria</taxon>
        <taxon>Candidatus Adleribacteriota</taxon>
    </lineage>
</organism>
<evidence type="ECO:0000256" key="1">
    <source>
        <dbReference type="SAM" id="Phobius"/>
    </source>
</evidence>
<evidence type="ECO:0000313" key="2">
    <source>
        <dbReference type="EMBL" id="KKW35721.1"/>
    </source>
</evidence>
<keyword evidence="1" id="KW-0472">Membrane</keyword>
<dbReference type="Proteomes" id="UP000034740">
    <property type="component" value="Unassembled WGS sequence"/>
</dbReference>
<dbReference type="Pfam" id="PF04020">
    <property type="entry name" value="Phage_holin_4_2"/>
    <property type="match status" value="1"/>
</dbReference>
<protein>
    <recommendedName>
        <fullName evidence="4">Integral membrane protein</fullName>
    </recommendedName>
</protein>
<keyword evidence="1" id="KW-0812">Transmembrane</keyword>
<dbReference type="PANTHER" id="PTHR37309">
    <property type="entry name" value="SLR0284 PROTEIN"/>
    <property type="match status" value="1"/>
</dbReference>
<dbReference type="EMBL" id="LCRO01000003">
    <property type="protein sequence ID" value="KKW35721.1"/>
    <property type="molecule type" value="Genomic_DNA"/>
</dbReference>
<name>A0A0G1XXK9_9BACT</name>
<feature type="transmembrane region" description="Helical" evidence="1">
    <location>
        <begin position="35"/>
        <end position="52"/>
    </location>
</feature>
<sequence>MAIRAIVHVFATAGVLLLLARLVPGIAVAGLYPAFIVALVWGLLGLTIRPILSLLMLPINLLTFGLFSFVLNALLFWFVASFIEGFSVAGFVPALIGSLALAAVSYVVHRLF</sequence>